<dbReference type="SMART" id="SM00248">
    <property type="entry name" value="ANK"/>
    <property type="match status" value="5"/>
</dbReference>
<dbReference type="Proteomes" id="UP001446871">
    <property type="component" value="Unassembled WGS sequence"/>
</dbReference>
<dbReference type="PANTHER" id="PTHR24123:SF33">
    <property type="entry name" value="PROTEIN HOS4"/>
    <property type="match status" value="1"/>
</dbReference>
<organism evidence="3 4">
    <name type="scientific">Apiospora saccharicola</name>
    <dbReference type="NCBI Taxonomy" id="335842"/>
    <lineage>
        <taxon>Eukaryota</taxon>
        <taxon>Fungi</taxon>
        <taxon>Dikarya</taxon>
        <taxon>Ascomycota</taxon>
        <taxon>Pezizomycotina</taxon>
        <taxon>Sordariomycetes</taxon>
        <taxon>Xylariomycetidae</taxon>
        <taxon>Amphisphaeriales</taxon>
        <taxon>Apiosporaceae</taxon>
        <taxon>Apiospora</taxon>
    </lineage>
</organism>
<accession>A0ABR1V9G2</accession>
<evidence type="ECO:0000313" key="4">
    <source>
        <dbReference type="Proteomes" id="UP001446871"/>
    </source>
</evidence>
<dbReference type="SUPFAM" id="SSF48403">
    <property type="entry name" value="Ankyrin repeat"/>
    <property type="match status" value="1"/>
</dbReference>
<dbReference type="InterPro" id="IPR036770">
    <property type="entry name" value="Ankyrin_rpt-contain_sf"/>
</dbReference>
<comment type="caution">
    <text evidence="3">The sequence shown here is derived from an EMBL/GenBank/DDBJ whole genome shotgun (WGS) entry which is preliminary data.</text>
</comment>
<keyword evidence="1" id="KW-0677">Repeat</keyword>
<dbReference type="Gene3D" id="1.25.40.20">
    <property type="entry name" value="Ankyrin repeat-containing domain"/>
    <property type="match status" value="2"/>
</dbReference>
<dbReference type="EMBL" id="JAQQWM010000004">
    <property type="protein sequence ID" value="KAK8067537.1"/>
    <property type="molecule type" value="Genomic_DNA"/>
</dbReference>
<dbReference type="PANTHER" id="PTHR24123">
    <property type="entry name" value="ANKYRIN REPEAT-CONTAINING"/>
    <property type="match status" value="1"/>
</dbReference>
<evidence type="ECO:0000256" key="1">
    <source>
        <dbReference type="ARBA" id="ARBA00022737"/>
    </source>
</evidence>
<evidence type="ECO:0000313" key="3">
    <source>
        <dbReference type="EMBL" id="KAK8067537.1"/>
    </source>
</evidence>
<sequence>MEGLTRREKDQVWESLRADVERMFIRERLGLNGIISCLAEKGIHVTKNELNYRLNKIWRLRIRAPRGQATQLWRVAGRAQESKLEQEKDQSGRIIGSIILPNHQRLKAGDPTRQIRRYNTETHHVASTLQNDAQLQVSIRSPTPERVMMFIPWPKDLPWLVSGIQRLKIETDSSADTQPPQNTSSTRLISLLGMPDGILATNERLKHLFISKLASQIPEAEHGDASRRAQLVLSDRSEKALSEQVKLLLGRISNNLLEKPKFEKGQDEYEFLLGLIERSGLSKTPLDIQDHDYTTKAASDVLFQSTFGFLINIKFARVQIQYDATRACRVLIWLLKSRQDPNTPIPVYFVGRTTGLQISLALGLSDLAVAFLDHGANPGGFKIYTFSPEYIAEEIFNLHPIFLSFITCQQTVTARLESVGGSLLDEVELPPFNFGLHKSLFMRKGWYRGHDLSGLGKVTPLVFIFRQLRTPCTASIVQYLFEYTDLNGSPVYRGLIDWREILIYAAFAGDLSSLRFLLSRQSDILGLRYSTPADFVNWSNKWGITPLHAAVVAKQNSVEACELLCHHGAIISHSELIHLTCYFGTVDTVKYLHQRGATLDKRPSRCSPFWRSLSLPQLNPLHHTPLEFMFQKSEDWREDYSFEDGAATCAYLIREGADVPLELVDFAIRTCNTQMISLAFDSAMGIVNRYQQTYGSPLSKVLMPLHSLYRPNILMDEQKSDRLLIYHRLLDEGAWVGAGHATMAAYHGDWALVEKILTADTGGVSKTFPYTPNKTMFFSFRPSDYPIEISLLETAILSGSQVMARKAFGLDPNQYSAGALCAATVMETIHGDLTIIDSLLKNRSRLELQVSKQQRYMEMSAIGIAAFGGRLELLQILERALPWSDEAIVPGSFELREIFMEDSTDRKRSRGPIGAGNWTGNQPAFIRFWSEGRIGSIQMFAIKTEARIFDLFFNNSSTIDPDFLCMILELVFLTEISPQYAESPLKVAAEHGRLDIVHLLLSNEVNNVETKGSGRWYYIEAVRLASKKGHVQVEKLLRNHREWTEEDWALWNHPRGLEYDDDSDGGSGSELEPAGDPICVPGSEDGEFETVPLQTVAPSAIVLQSDGMGYELNNPVDQHMDFNGNLQDFTFPADPFTGYQHIDDTLDAASTLEWDDLDFI</sequence>
<dbReference type="InterPro" id="IPR051165">
    <property type="entry name" value="Multifunctional_ANK_Repeat"/>
</dbReference>
<gene>
    <name evidence="3" type="ORF">PG996_006649</name>
</gene>
<reference evidence="3 4" key="1">
    <citation type="submission" date="2023-01" db="EMBL/GenBank/DDBJ databases">
        <title>Analysis of 21 Apiospora genomes using comparative genomics revels a genus with tremendous synthesis potential of carbohydrate active enzymes and secondary metabolites.</title>
        <authorList>
            <person name="Sorensen T."/>
        </authorList>
    </citation>
    <scope>NUCLEOTIDE SEQUENCE [LARGE SCALE GENOMIC DNA]</scope>
    <source>
        <strain evidence="3 4">CBS 83171</strain>
    </source>
</reference>
<dbReference type="Pfam" id="PF12796">
    <property type="entry name" value="Ank_2"/>
    <property type="match status" value="1"/>
</dbReference>
<keyword evidence="4" id="KW-1185">Reference proteome</keyword>
<proteinExistence type="predicted"/>
<evidence type="ECO:0000256" key="2">
    <source>
        <dbReference type="ARBA" id="ARBA00023043"/>
    </source>
</evidence>
<name>A0ABR1V9G2_9PEZI</name>
<dbReference type="InterPro" id="IPR002110">
    <property type="entry name" value="Ankyrin_rpt"/>
</dbReference>
<keyword evidence="2" id="KW-0040">ANK repeat</keyword>
<protein>
    <submittedName>
        <fullName evidence="3">Ankyrin repeat protein</fullName>
    </submittedName>
</protein>